<dbReference type="Gene3D" id="3.40.50.150">
    <property type="entry name" value="Vaccinia Virus protein VP39"/>
    <property type="match status" value="1"/>
</dbReference>
<dbReference type="Proteomes" id="UP000434554">
    <property type="component" value="Unassembled WGS sequence"/>
</dbReference>
<sequence length="282" mass="31475">MKWIEISVAIERVVIEEVTTLFDTFSSNGFIEEDLPNEPAWVQLTLYGDAEKTPKEWETLIGNALKTAQFDYKHLYAKEVTDNDWYNNWQQYIEPSEILPNVVIRPAWKEYTPKAGEKVLTIDSDLSFGTGAHETTKACAELMAKYGQEKKTCLDIGTGTGILLLVAHTLGIPHLVGIDIEERAAEQAKANCKTNDVEATIICGDLATDFTGKAGLIMANLTVDPLKILLPAISTKLALDGILIISGIIDDRYEEIMPYIKNNWQIVEEVVKGSWHTFALKQ</sequence>
<evidence type="ECO:0000256" key="2">
    <source>
        <dbReference type="ARBA" id="ARBA00022679"/>
    </source>
</evidence>
<dbReference type="InterPro" id="IPR029063">
    <property type="entry name" value="SAM-dependent_MTases_sf"/>
</dbReference>
<dbReference type="CDD" id="cd02440">
    <property type="entry name" value="AdoMet_MTases"/>
    <property type="match status" value="1"/>
</dbReference>
<dbReference type="PANTHER" id="PTHR43648:SF1">
    <property type="entry name" value="ELECTRON TRANSFER FLAVOPROTEIN BETA SUBUNIT LYSINE METHYLTRANSFERASE"/>
    <property type="match status" value="1"/>
</dbReference>
<dbReference type="GeneID" id="83055511"/>
<dbReference type="SUPFAM" id="SSF53335">
    <property type="entry name" value="S-adenosyl-L-methionine-dependent methyltransferases"/>
    <property type="match status" value="1"/>
</dbReference>
<gene>
    <name evidence="3" type="ORF">F8R14_03555</name>
</gene>
<dbReference type="EMBL" id="WBKH01000003">
    <property type="protein sequence ID" value="KAB1479244.1"/>
    <property type="molecule type" value="Genomic_DNA"/>
</dbReference>
<name>A0A833FJY1_9FIRM</name>
<comment type="caution">
    <text evidence="3">The sequence shown here is derived from an EMBL/GenBank/DDBJ whole genome shotgun (WGS) entry which is preliminary data.</text>
</comment>
<evidence type="ECO:0000313" key="4">
    <source>
        <dbReference type="Proteomes" id="UP000434554"/>
    </source>
</evidence>
<dbReference type="InterPro" id="IPR050078">
    <property type="entry name" value="Ribosomal_L11_MeTrfase_PrmA"/>
</dbReference>
<organism evidence="3 4">
    <name type="scientific">Veillonella seminalis</name>
    <dbReference type="NCBI Taxonomy" id="1502943"/>
    <lineage>
        <taxon>Bacteria</taxon>
        <taxon>Bacillati</taxon>
        <taxon>Bacillota</taxon>
        <taxon>Negativicutes</taxon>
        <taxon>Veillonellales</taxon>
        <taxon>Veillonellaceae</taxon>
        <taxon>Veillonella</taxon>
    </lineage>
</organism>
<proteinExistence type="predicted"/>
<dbReference type="GO" id="GO:0008276">
    <property type="term" value="F:protein methyltransferase activity"/>
    <property type="evidence" value="ECO:0007669"/>
    <property type="project" value="TreeGrafter"/>
</dbReference>
<dbReference type="PANTHER" id="PTHR43648">
    <property type="entry name" value="ELECTRON TRANSFER FLAVOPROTEIN BETA SUBUNIT LYSINE METHYLTRANSFERASE"/>
    <property type="match status" value="1"/>
</dbReference>
<accession>A0A833FJY1</accession>
<keyword evidence="1 3" id="KW-0489">Methyltransferase</keyword>
<evidence type="ECO:0000313" key="3">
    <source>
        <dbReference type="EMBL" id="KAB1479244.1"/>
    </source>
</evidence>
<keyword evidence="2 3" id="KW-0808">Transferase</keyword>
<evidence type="ECO:0000256" key="1">
    <source>
        <dbReference type="ARBA" id="ARBA00022603"/>
    </source>
</evidence>
<dbReference type="RefSeq" id="WP_006556699.1">
    <property type="nucleotide sequence ID" value="NZ_CALMIE010000060.1"/>
</dbReference>
<dbReference type="AlphaFoldDB" id="A0A833FJY1"/>
<reference evidence="3 4" key="1">
    <citation type="submission" date="2019-09" db="EMBL/GenBank/DDBJ databases">
        <title>Draft genome sequence of 3 type strains from the CCUG.</title>
        <authorList>
            <person name="Pineiro-Iglesias B."/>
            <person name="Tunovic T."/>
            <person name="Unosson C."/>
            <person name="Inganas E."/>
            <person name="Ohlen M."/>
            <person name="Cardew S."/>
            <person name="Jensie-Markopoulos S."/>
            <person name="Salva-Serra F."/>
            <person name="Jaen-Luchoro D."/>
            <person name="Karlsson R."/>
            <person name="Svensson-Stadler L."/>
            <person name="Chun J."/>
            <person name="Moore E."/>
        </authorList>
    </citation>
    <scope>NUCLEOTIDE SEQUENCE [LARGE SCALE GENOMIC DNA]</scope>
    <source>
        <strain evidence="3 4">CCUG 65427</strain>
    </source>
</reference>
<dbReference type="Pfam" id="PF06325">
    <property type="entry name" value="PrmA"/>
    <property type="match status" value="1"/>
</dbReference>
<protein>
    <submittedName>
        <fullName evidence="3">Methyltransferase domain-containing protein</fullName>
    </submittedName>
</protein>
<dbReference type="GO" id="GO:0032259">
    <property type="term" value="P:methylation"/>
    <property type="evidence" value="ECO:0007669"/>
    <property type="project" value="UniProtKB-KW"/>
</dbReference>